<dbReference type="Pfam" id="PF10067">
    <property type="entry name" value="DUF2306"/>
    <property type="match status" value="1"/>
</dbReference>
<keyword evidence="1" id="KW-0472">Membrane</keyword>
<evidence type="ECO:0000313" key="3">
    <source>
        <dbReference type="Proteomes" id="UP001158050"/>
    </source>
</evidence>
<gene>
    <name evidence="2" type="ORF">SAMN05421679_10319</name>
</gene>
<keyword evidence="1" id="KW-0812">Transmembrane</keyword>
<dbReference type="EMBL" id="FXUO01000003">
    <property type="protein sequence ID" value="SMP91313.1"/>
    <property type="molecule type" value="Genomic_DNA"/>
</dbReference>
<dbReference type="RefSeq" id="WP_283416082.1">
    <property type="nucleotide sequence ID" value="NZ_FXUO01000003.1"/>
</dbReference>
<proteinExistence type="predicted"/>
<name>A0ABY1R0M1_9FLAO</name>
<sequence length="205" mass="23430">MVKKLLFIIIIVLALFTGLLFPSIYLFVEEKYTFLNSKIPEVTNNLIWKISFICHISFGGLSLIIGWIQFVEKLRKKSSILHRKIGKLYVLSVIISSITAIYIGFFANGGFISAFGFICLGILWFITTIIALISIKNGNIKKHQNFMTYSYACTFAAVTLRLWIPLLNGLLKSPELAYLIVAWLCWVPNIIVAYFINKHRKTIKE</sequence>
<dbReference type="InterPro" id="IPR018750">
    <property type="entry name" value="DUF2306_membrane"/>
</dbReference>
<reference evidence="2 3" key="1">
    <citation type="submission" date="2017-05" db="EMBL/GenBank/DDBJ databases">
        <authorList>
            <person name="Varghese N."/>
            <person name="Submissions S."/>
        </authorList>
    </citation>
    <scope>NUCLEOTIDE SEQUENCE [LARGE SCALE GENOMIC DNA]</scope>
    <source>
        <strain evidence="2 3">DSM 18015</strain>
    </source>
</reference>
<feature type="transmembrane region" description="Helical" evidence="1">
    <location>
        <begin position="5"/>
        <end position="26"/>
    </location>
</feature>
<comment type="caution">
    <text evidence="2">The sequence shown here is derived from an EMBL/GenBank/DDBJ whole genome shotgun (WGS) entry which is preliminary data.</text>
</comment>
<organism evidence="2 3">
    <name type="scientific">Epilithonimonas pallida</name>
    <dbReference type="NCBI Taxonomy" id="373671"/>
    <lineage>
        <taxon>Bacteria</taxon>
        <taxon>Pseudomonadati</taxon>
        <taxon>Bacteroidota</taxon>
        <taxon>Flavobacteriia</taxon>
        <taxon>Flavobacteriales</taxon>
        <taxon>Weeksellaceae</taxon>
        <taxon>Chryseobacterium group</taxon>
        <taxon>Epilithonimonas</taxon>
    </lineage>
</organism>
<protein>
    <submittedName>
        <fullName evidence="2">Predicted membrane protein</fullName>
    </submittedName>
</protein>
<feature type="transmembrane region" description="Helical" evidence="1">
    <location>
        <begin position="111"/>
        <end position="134"/>
    </location>
</feature>
<accession>A0ABY1R0M1</accession>
<dbReference type="Proteomes" id="UP001158050">
    <property type="component" value="Unassembled WGS sequence"/>
</dbReference>
<keyword evidence="3" id="KW-1185">Reference proteome</keyword>
<feature type="transmembrane region" description="Helical" evidence="1">
    <location>
        <begin position="88"/>
        <end position="105"/>
    </location>
</feature>
<evidence type="ECO:0000313" key="2">
    <source>
        <dbReference type="EMBL" id="SMP91313.1"/>
    </source>
</evidence>
<feature type="transmembrane region" description="Helical" evidence="1">
    <location>
        <begin position="146"/>
        <end position="164"/>
    </location>
</feature>
<keyword evidence="1" id="KW-1133">Transmembrane helix</keyword>
<evidence type="ECO:0000256" key="1">
    <source>
        <dbReference type="SAM" id="Phobius"/>
    </source>
</evidence>
<feature type="transmembrane region" description="Helical" evidence="1">
    <location>
        <begin position="176"/>
        <end position="196"/>
    </location>
</feature>
<feature type="transmembrane region" description="Helical" evidence="1">
    <location>
        <begin position="46"/>
        <end position="68"/>
    </location>
</feature>